<evidence type="ECO:0000313" key="2">
    <source>
        <dbReference type="Proteomes" id="UP000606786"/>
    </source>
</evidence>
<dbReference type="EMBL" id="CAJHJT010000012">
    <property type="protein sequence ID" value="CAD6999717.1"/>
    <property type="molecule type" value="Genomic_DNA"/>
</dbReference>
<evidence type="ECO:0000313" key="1">
    <source>
        <dbReference type="EMBL" id="CAD6999717.1"/>
    </source>
</evidence>
<reference evidence="1" key="1">
    <citation type="submission" date="2020-11" db="EMBL/GenBank/DDBJ databases">
        <authorList>
            <person name="Whitehead M."/>
        </authorList>
    </citation>
    <scope>NUCLEOTIDE SEQUENCE</scope>
    <source>
        <strain evidence="1">EGII</strain>
    </source>
</reference>
<sequence length="106" mass="11696">MELLPLLKRSPGGLPLRAIKEMRDASETREVSGVGTAYYSLSIVQFYYKFLNDNINTTAEVVGEKRRDIVANYLPETPACAGRSIANKRLLHKIASPAPFSLTLGI</sequence>
<proteinExistence type="predicted"/>
<name>A0A811UPK0_CERCA</name>
<organism evidence="1 2">
    <name type="scientific">Ceratitis capitata</name>
    <name type="common">Mediterranean fruit fly</name>
    <name type="synonym">Tephritis capitata</name>
    <dbReference type="NCBI Taxonomy" id="7213"/>
    <lineage>
        <taxon>Eukaryota</taxon>
        <taxon>Metazoa</taxon>
        <taxon>Ecdysozoa</taxon>
        <taxon>Arthropoda</taxon>
        <taxon>Hexapoda</taxon>
        <taxon>Insecta</taxon>
        <taxon>Pterygota</taxon>
        <taxon>Neoptera</taxon>
        <taxon>Endopterygota</taxon>
        <taxon>Diptera</taxon>
        <taxon>Brachycera</taxon>
        <taxon>Muscomorpha</taxon>
        <taxon>Tephritoidea</taxon>
        <taxon>Tephritidae</taxon>
        <taxon>Ceratitis</taxon>
        <taxon>Ceratitis</taxon>
    </lineage>
</organism>
<keyword evidence="2" id="KW-1185">Reference proteome</keyword>
<dbReference type="AlphaFoldDB" id="A0A811UPK0"/>
<dbReference type="Proteomes" id="UP000606786">
    <property type="component" value="Unassembled WGS sequence"/>
</dbReference>
<protein>
    <submittedName>
        <fullName evidence="1">(Mediterranean fruit fly) hypothetical protein</fullName>
    </submittedName>
</protein>
<gene>
    <name evidence="1" type="ORF">CCAP1982_LOCUS8243</name>
</gene>
<accession>A0A811UPK0</accession>
<comment type="caution">
    <text evidence="1">The sequence shown here is derived from an EMBL/GenBank/DDBJ whole genome shotgun (WGS) entry which is preliminary data.</text>
</comment>